<sequence>MQNQNQSLVVCVTGASSGIGRELSKQLIQSGYIVVGIARRKNLLEELASELNNKKFHFYEADVSNLEEIKKVKDALLLKKLIPGAIVCGASISQNDTEPNFKNDVVRKIMEINFFGTANMVDVFLPEFLKTGHGHFICLSSIASWRPSIQGATYPASKATVGMFFRGLNLRYKPLGVDFSTIYLGPVETEMWEGKPSFVVATPNVIAKKIIQLILNPKPISYIPFLSTTLSRLSTLIPDWLYAKLSSYLFK</sequence>
<keyword evidence="2" id="KW-0560">Oxidoreductase</keyword>
<dbReference type="PANTHER" id="PTHR44196:SF3">
    <property type="entry name" value="SHORT CHAIN DEHYDROGENASE FAMILY PROTEIN"/>
    <property type="match status" value="1"/>
</dbReference>
<dbReference type="Pfam" id="PF00106">
    <property type="entry name" value="adh_short"/>
    <property type="match status" value="1"/>
</dbReference>
<evidence type="ECO:0000256" key="1">
    <source>
        <dbReference type="ARBA" id="ARBA00006484"/>
    </source>
</evidence>
<evidence type="ECO:0008006" key="5">
    <source>
        <dbReference type="Google" id="ProtNLM"/>
    </source>
</evidence>
<dbReference type="STRING" id="1802758.A3A96_01060"/>
<dbReference type="PRINTS" id="PR00081">
    <property type="entry name" value="GDHRDH"/>
</dbReference>
<proteinExistence type="inferred from homology"/>
<dbReference type="InterPro" id="IPR036291">
    <property type="entry name" value="NAD(P)-bd_dom_sf"/>
</dbReference>
<dbReference type="GO" id="GO:0016491">
    <property type="term" value="F:oxidoreductase activity"/>
    <property type="evidence" value="ECO:0007669"/>
    <property type="project" value="UniProtKB-KW"/>
</dbReference>
<dbReference type="EMBL" id="MHWB01000004">
    <property type="protein sequence ID" value="OHB02446.1"/>
    <property type="molecule type" value="Genomic_DNA"/>
</dbReference>
<name>A0A1G2TYR1_9BACT</name>
<reference evidence="3 4" key="1">
    <citation type="journal article" date="2016" name="Nat. Commun.">
        <title>Thousands of microbial genomes shed light on interconnected biogeochemical processes in an aquifer system.</title>
        <authorList>
            <person name="Anantharaman K."/>
            <person name="Brown C.T."/>
            <person name="Hug L.A."/>
            <person name="Sharon I."/>
            <person name="Castelle C.J."/>
            <person name="Probst A.J."/>
            <person name="Thomas B.C."/>
            <person name="Singh A."/>
            <person name="Wilkins M.J."/>
            <person name="Karaoz U."/>
            <person name="Brodie E.L."/>
            <person name="Williams K.H."/>
            <person name="Hubbard S.S."/>
            <person name="Banfield J.F."/>
        </authorList>
    </citation>
    <scope>NUCLEOTIDE SEQUENCE [LARGE SCALE GENOMIC DNA]</scope>
</reference>
<evidence type="ECO:0000256" key="2">
    <source>
        <dbReference type="ARBA" id="ARBA00023002"/>
    </source>
</evidence>
<dbReference type="SUPFAM" id="SSF51735">
    <property type="entry name" value="NAD(P)-binding Rossmann-fold domains"/>
    <property type="match status" value="1"/>
</dbReference>
<gene>
    <name evidence="3" type="ORF">A3A96_01060</name>
</gene>
<dbReference type="InterPro" id="IPR002347">
    <property type="entry name" value="SDR_fam"/>
</dbReference>
<evidence type="ECO:0000313" key="3">
    <source>
        <dbReference type="EMBL" id="OHB02446.1"/>
    </source>
</evidence>
<comment type="caution">
    <text evidence="3">The sequence shown here is derived from an EMBL/GenBank/DDBJ whole genome shotgun (WGS) entry which is preliminary data.</text>
</comment>
<dbReference type="Proteomes" id="UP000177707">
    <property type="component" value="Unassembled WGS sequence"/>
</dbReference>
<dbReference type="GO" id="GO:0016020">
    <property type="term" value="C:membrane"/>
    <property type="evidence" value="ECO:0007669"/>
    <property type="project" value="TreeGrafter"/>
</dbReference>
<protein>
    <recommendedName>
        <fullName evidence="5">Short-chain dehydrogenase</fullName>
    </recommendedName>
</protein>
<comment type="similarity">
    <text evidence="1">Belongs to the short-chain dehydrogenases/reductases (SDR) family.</text>
</comment>
<dbReference type="AlphaFoldDB" id="A0A1G2TYR1"/>
<dbReference type="PANTHER" id="PTHR44196">
    <property type="entry name" value="DEHYDROGENASE/REDUCTASE SDR FAMILY MEMBER 7B"/>
    <property type="match status" value="1"/>
</dbReference>
<organism evidence="3 4">
    <name type="scientific">Candidatus Zambryskibacteria bacterium RIFCSPLOWO2_01_FULL_39_39</name>
    <dbReference type="NCBI Taxonomy" id="1802758"/>
    <lineage>
        <taxon>Bacteria</taxon>
        <taxon>Candidatus Zambryskiibacteriota</taxon>
    </lineage>
</organism>
<dbReference type="CDD" id="cd05233">
    <property type="entry name" value="SDR_c"/>
    <property type="match status" value="1"/>
</dbReference>
<accession>A0A1G2TYR1</accession>
<evidence type="ECO:0000313" key="4">
    <source>
        <dbReference type="Proteomes" id="UP000177707"/>
    </source>
</evidence>
<dbReference type="Gene3D" id="3.40.50.720">
    <property type="entry name" value="NAD(P)-binding Rossmann-like Domain"/>
    <property type="match status" value="1"/>
</dbReference>